<keyword evidence="2" id="KW-1133">Transmembrane helix</keyword>
<evidence type="ECO:0000313" key="4">
    <source>
        <dbReference type="Proteomes" id="UP001304340"/>
    </source>
</evidence>
<dbReference type="KEGG" id="sbil:SANBI_002701"/>
<reference evidence="4" key="1">
    <citation type="submission" date="2023-11" db="EMBL/GenBank/DDBJ databases">
        <authorList>
            <person name="Helweg L.P."/>
            <person name="Kiel A."/>
            <person name="Hitz F."/>
            <person name="Ruckert-Reed C."/>
            <person name="Busche T."/>
            <person name="Kaltschmidt B."/>
            <person name="Kaltschmidt C."/>
        </authorList>
    </citation>
    <scope>NUCLEOTIDE SEQUENCE [LARGE SCALE GENOMIC DNA]</scope>
    <source>
        <strain evidence="4">4.1</strain>
    </source>
</reference>
<feature type="region of interest" description="Disordered" evidence="1">
    <location>
        <begin position="30"/>
        <end position="57"/>
    </location>
</feature>
<evidence type="ECO:0000313" key="3">
    <source>
        <dbReference type="EMBL" id="WPF81407.1"/>
    </source>
</evidence>
<dbReference type="InterPro" id="IPR036291">
    <property type="entry name" value="NAD(P)-bd_dom_sf"/>
</dbReference>
<dbReference type="Gene3D" id="3.40.50.720">
    <property type="entry name" value="NAD(P)-binding Rossmann-like Domain"/>
    <property type="match status" value="1"/>
</dbReference>
<dbReference type="Proteomes" id="UP001304340">
    <property type="component" value="Chromosome"/>
</dbReference>
<evidence type="ECO:0000256" key="1">
    <source>
        <dbReference type="SAM" id="MobiDB-lite"/>
    </source>
</evidence>
<dbReference type="AlphaFoldDB" id="A0AAF1BXW6"/>
<accession>A0AAF1BXW6</accession>
<feature type="transmembrane region" description="Helical" evidence="2">
    <location>
        <begin position="343"/>
        <end position="362"/>
    </location>
</feature>
<sequence length="369" mass="37746">MTSHLVRSGRTVVVGDSPVARGLREALGVRLHAPGGGGDAGPRTSEPPASDDGSTGLDGAEAVVLVGQTGDFESVVARRTAERRAETAERVHAAVAAAVAAGVLHVVGISSAMVEGAAPGRALIDDDHGDGTDDTEGADGTAPALEPDEPDEGAAGDLRAFEAALREAAAVHQVQRLTVLRPAVLVGPGVDTLLTRHFEAPRILTVRGTRRDWQLVHVDDLASAVAVCVEHGLTGALTVGAVRDGAPDVLDPDEVVAITGLRTVDLPAAAAFAAAERLHRVGALPAPASDLACTVYPWTVSARRLTAAGWIPGWSSRSCLELLVDQARGRLGVGGRRVARRDAAALGAAGAAVALLGTAAVWRQARGRR</sequence>
<keyword evidence="2" id="KW-0812">Transmembrane</keyword>
<keyword evidence="2" id="KW-0472">Membrane</keyword>
<protein>
    <submittedName>
        <fullName evidence="3">Nucleoside-diphosphate sugar epimerase</fullName>
    </submittedName>
</protein>
<dbReference type="SUPFAM" id="SSF51735">
    <property type="entry name" value="NAD(P)-binding Rossmann-fold domains"/>
    <property type="match status" value="1"/>
</dbReference>
<dbReference type="RefSeq" id="WP_319155862.1">
    <property type="nucleotide sequence ID" value="NZ_CP138359.1"/>
</dbReference>
<gene>
    <name evidence="3" type="ORF">SANBI_002701</name>
</gene>
<dbReference type="EMBL" id="CP138359">
    <property type="protein sequence ID" value="WPF81407.1"/>
    <property type="molecule type" value="Genomic_DNA"/>
</dbReference>
<evidence type="ECO:0000256" key="2">
    <source>
        <dbReference type="SAM" id="Phobius"/>
    </source>
</evidence>
<organism evidence="3 4">
    <name type="scientific">Sanguibacter biliveldensis</name>
    <dbReference type="NCBI Taxonomy" id="3030830"/>
    <lineage>
        <taxon>Bacteria</taxon>
        <taxon>Bacillati</taxon>
        <taxon>Actinomycetota</taxon>
        <taxon>Actinomycetes</taxon>
        <taxon>Micrococcales</taxon>
        <taxon>Sanguibacteraceae</taxon>
        <taxon>Sanguibacter</taxon>
    </lineage>
</organism>
<proteinExistence type="predicted"/>
<name>A0AAF1BXW6_9MICO</name>
<feature type="region of interest" description="Disordered" evidence="1">
    <location>
        <begin position="121"/>
        <end position="154"/>
    </location>
</feature>
<keyword evidence="4" id="KW-1185">Reference proteome</keyword>